<feature type="region of interest" description="Disordered" evidence="1">
    <location>
        <begin position="1"/>
        <end position="23"/>
    </location>
</feature>
<proteinExistence type="predicted"/>
<evidence type="ECO:0000313" key="4">
    <source>
        <dbReference type="WBParaSite" id="TASK_0000860001-mRNA-1"/>
    </source>
</evidence>
<reference evidence="4" key="1">
    <citation type="submission" date="2016-04" db="UniProtKB">
        <authorList>
            <consortium name="WormBaseParasite"/>
        </authorList>
    </citation>
    <scope>IDENTIFICATION</scope>
</reference>
<dbReference type="Proteomes" id="UP000282613">
    <property type="component" value="Unassembled WGS sequence"/>
</dbReference>
<protein>
    <submittedName>
        <fullName evidence="4">DUF3456 domain-containing protein</fullName>
    </submittedName>
</protein>
<organism evidence="4">
    <name type="scientific">Taenia asiatica</name>
    <name type="common">Asian tapeworm</name>
    <dbReference type="NCBI Taxonomy" id="60517"/>
    <lineage>
        <taxon>Eukaryota</taxon>
        <taxon>Metazoa</taxon>
        <taxon>Spiralia</taxon>
        <taxon>Lophotrochozoa</taxon>
        <taxon>Platyhelminthes</taxon>
        <taxon>Cestoda</taxon>
        <taxon>Eucestoda</taxon>
        <taxon>Cyclophyllidea</taxon>
        <taxon>Taeniidae</taxon>
        <taxon>Taenia</taxon>
    </lineage>
</organism>
<feature type="compositionally biased region" description="Polar residues" evidence="1">
    <location>
        <begin position="1"/>
        <end position="12"/>
    </location>
</feature>
<evidence type="ECO:0000256" key="1">
    <source>
        <dbReference type="SAM" id="MobiDB-lite"/>
    </source>
</evidence>
<accession>A0A158RA76</accession>
<dbReference type="AlphaFoldDB" id="A0A158RA76"/>
<evidence type="ECO:0000313" key="2">
    <source>
        <dbReference type="EMBL" id="VDK40638.1"/>
    </source>
</evidence>
<name>A0A158RA76_TAEAS</name>
<reference evidence="2 3" key="2">
    <citation type="submission" date="2018-11" db="EMBL/GenBank/DDBJ databases">
        <authorList>
            <consortium name="Pathogen Informatics"/>
        </authorList>
    </citation>
    <scope>NUCLEOTIDE SEQUENCE [LARGE SCALE GENOMIC DNA]</scope>
</reference>
<evidence type="ECO:0000313" key="3">
    <source>
        <dbReference type="Proteomes" id="UP000282613"/>
    </source>
</evidence>
<keyword evidence="3" id="KW-1185">Reference proteome</keyword>
<gene>
    <name evidence="2" type="ORF">TASK_LOCUS8601</name>
</gene>
<dbReference type="WBParaSite" id="TASK_0000860001-mRNA-1">
    <property type="protein sequence ID" value="TASK_0000860001-mRNA-1"/>
    <property type="gene ID" value="TASK_0000860001"/>
</dbReference>
<sequence length="211" mass="22668">MFCGCSTTSNSADLVDGANKGEKEETWQDKEVYEMLCEVENSPSDYTIDYRGMDKSSSRIDRALKTGYGGINESHGGGKNSRFASGLALEIQRCCVDFQENYSRKTVSFIVTAEGEQLKATMVECKRTRVLKTPLSYLSPGGLAPGPYRPEFSLSASKVKTNRGSAVGCDGGGLRHGEALGDLESGVLARDPDKRVCCGSHRSDSRGAGSP</sequence>
<dbReference type="EMBL" id="UYRS01018838">
    <property type="protein sequence ID" value="VDK40638.1"/>
    <property type="molecule type" value="Genomic_DNA"/>
</dbReference>